<protein>
    <submittedName>
        <fullName evidence="1">Uncharacterized protein</fullName>
    </submittedName>
</protein>
<accession>A0AB39NBS3</accession>
<proteinExistence type="predicted"/>
<sequence>MDNGAWTDLITNATMLTAEERDDPRPWLGELPGGSHDVAAYVHESTHHWCFNSRVGNALFTVAARADSNAQVYLLRRAASTWRDYSPELDAVGEALSDLVEERGGLGRNGRRLTAEDRVDAPWLILDDVLRFQVTIRLLRPLAEGLALFAEHDAVPRVNSRAGSHLAKDLAFYFKGGANLVKNDLIIEPFSTLAAAGGILRDARLSPYGLASKASLLAAPLSTSAQGYLPGYLAVKSMWWHLSSQDSRLATETDLVLAYLRSYFYDDPGLATVLLASPERDPLVSVDRVVDHLARRLADIERVTANDVALFEDSLVRFTQTGEPGTGDGILADPRCRERATPLFMETVQSLGEGPRQELLGERVVQATQDLLFRVWRRRPYLSVSSVPVTLRVRGDGAGAEVEWRGKPLFAVAASDLTPHAAAGSYDARLEILLATAMTGKDLLCRGAFVTAQGRLLSCTMNRQASADLRRTMLTHHQERNELVAAGGQLSGFANGVVAHMDGLKQFLDRTMRQTIPVADSLFRDTALWPSRDQASTEHCGELMSEDGLIPVLGSARLLNSLALLGLATGIDPDRSRVAEVFASRGFDLEWTLDQLDACWHTHGYPPRVTRSPELLLSLV</sequence>
<name>A0AB39NBS3_9ACTN</name>
<dbReference type="RefSeq" id="WP_369275664.1">
    <property type="nucleotide sequence ID" value="NZ_CP163432.1"/>
</dbReference>
<dbReference type="AlphaFoldDB" id="A0AB39NBS3"/>
<dbReference type="EMBL" id="CP163432">
    <property type="protein sequence ID" value="XDQ15737.1"/>
    <property type="molecule type" value="Genomic_DNA"/>
</dbReference>
<gene>
    <name evidence="1" type="ORF">AB5J55_42015</name>
</gene>
<evidence type="ECO:0000313" key="1">
    <source>
        <dbReference type="EMBL" id="XDQ15737.1"/>
    </source>
</evidence>
<organism evidence="1">
    <name type="scientific">Streptomyces sp. R11</name>
    <dbReference type="NCBI Taxonomy" id="3238625"/>
    <lineage>
        <taxon>Bacteria</taxon>
        <taxon>Bacillati</taxon>
        <taxon>Actinomycetota</taxon>
        <taxon>Actinomycetes</taxon>
        <taxon>Kitasatosporales</taxon>
        <taxon>Streptomycetaceae</taxon>
        <taxon>Streptomyces</taxon>
    </lineage>
</organism>
<reference evidence="1" key="1">
    <citation type="submission" date="2024-07" db="EMBL/GenBank/DDBJ databases">
        <authorList>
            <person name="Yu S.T."/>
        </authorList>
    </citation>
    <scope>NUCLEOTIDE SEQUENCE</scope>
    <source>
        <strain evidence="1">R11</strain>
    </source>
</reference>